<evidence type="ECO:0000313" key="1">
    <source>
        <dbReference type="EMBL" id="GAA3709493.1"/>
    </source>
</evidence>
<dbReference type="EMBL" id="BAAAYX010000013">
    <property type="protein sequence ID" value="GAA3709493.1"/>
    <property type="molecule type" value="Genomic_DNA"/>
</dbReference>
<keyword evidence="2" id="KW-1185">Reference proteome</keyword>
<accession>A0ABP7DV17</accession>
<dbReference type="InterPro" id="IPR016181">
    <property type="entry name" value="Acyl_CoA_acyltransferase"/>
</dbReference>
<dbReference type="Gene3D" id="3.40.630.30">
    <property type="match status" value="1"/>
</dbReference>
<sequence length="429" mass="47218">MQSMMMPVLSHETIEDLYPRYAGAWEVLLVEAAARHVLSLEEFRDEMRDGRLEKHVVVDDDGRVVAMTTLTTELDAIPWINPTFYRLRFPAEAAAGTLFYLGYTFVDVEHRRSAALSLMAGAVNRRLAKAHGVIGFDICGWGMARGIGRRIERMFSGSVGVLPGDTQTYFVADYRHSPAEGPFVISSLAERPDLVEDVRALLAEQWPAYTLTETGGHDVDLEGLLLSIPDHQLLLLDHEGALCGVGLSLPLAWDGRTESLPAGWDDAIRSGHRFLASGGEPDTLCALSVTVAASRTGRGLAEQLMDALKESAARFGGHSVIAPLRPTQKRHYPLISMADYVGWTRSDGQYLDPWLRLHVRRGAEVLGIAHESMVVTGTVAEWEGWLGAPLPGSGEYVIEGGLSPLHVDHEADIGRYVEANIWLRYPITR</sequence>
<evidence type="ECO:0000313" key="2">
    <source>
        <dbReference type="Proteomes" id="UP001500051"/>
    </source>
</evidence>
<name>A0ABP7DV17_9ACTN</name>
<proteinExistence type="predicted"/>
<dbReference type="Proteomes" id="UP001500051">
    <property type="component" value="Unassembled WGS sequence"/>
</dbReference>
<dbReference type="SUPFAM" id="SSF55729">
    <property type="entry name" value="Acyl-CoA N-acyltransferases (Nat)"/>
    <property type="match status" value="2"/>
</dbReference>
<organism evidence="1 2">
    <name type="scientific">Microlunatus aurantiacus</name>
    <dbReference type="NCBI Taxonomy" id="446786"/>
    <lineage>
        <taxon>Bacteria</taxon>
        <taxon>Bacillati</taxon>
        <taxon>Actinomycetota</taxon>
        <taxon>Actinomycetes</taxon>
        <taxon>Propionibacteriales</taxon>
        <taxon>Propionibacteriaceae</taxon>
        <taxon>Microlunatus</taxon>
    </lineage>
</organism>
<reference evidence="2" key="1">
    <citation type="journal article" date="2019" name="Int. J. Syst. Evol. Microbiol.">
        <title>The Global Catalogue of Microorganisms (GCM) 10K type strain sequencing project: providing services to taxonomists for standard genome sequencing and annotation.</title>
        <authorList>
            <consortium name="The Broad Institute Genomics Platform"/>
            <consortium name="The Broad Institute Genome Sequencing Center for Infectious Disease"/>
            <person name="Wu L."/>
            <person name="Ma J."/>
        </authorList>
    </citation>
    <scope>NUCLEOTIDE SEQUENCE [LARGE SCALE GENOMIC DNA]</scope>
    <source>
        <strain evidence="2">JCM 16548</strain>
    </source>
</reference>
<evidence type="ECO:0008006" key="3">
    <source>
        <dbReference type="Google" id="ProtNLM"/>
    </source>
</evidence>
<gene>
    <name evidence="1" type="ORF">GCM10022204_29730</name>
</gene>
<comment type="caution">
    <text evidence="1">The sequence shown here is derived from an EMBL/GenBank/DDBJ whole genome shotgun (WGS) entry which is preliminary data.</text>
</comment>
<protein>
    <recommendedName>
        <fullName evidence="3">N-acetyltransferase domain-containing protein</fullName>
    </recommendedName>
</protein>